<dbReference type="PANTHER" id="PTHR11203:SF37">
    <property type="entry name" value="INTEGRATOR COMPLEX SUBUNIT 11"/>
    <property type="match status" value="1"/>
</dbReference>
<evidence type="ECO:0000256" key="1">
    <source>
        <dbReference type="ARBA" id="ARBA00022801"/>
    </source>
</evidence>
<reference evidence="4 5" key="1">
    <citation type="submission" date="2019-07" db="EMBL/GenBank/DDBJ databases">
        <authorList>
            <person name="Huq M.A."/>
        </authorList>
    </citation>
    <scope>NUCLEOTIDE SEQUENCE [LARGE SCALE GENOMIC DNA]</scope>
    <source>
        <strain evidence="4 5">MAH-3</strain>
    </source>
</reference>
<protein>
    <submittedName>
        <fullName evidence="4">MBL fold metallo-hydrolase</fullName>
    </submittedName>
</protein>
<dbReference type="PANTHER" id="PTHR11203">
    <property type="entry name" value="CLEAVAGE AND POLYADENYLATION SPECIFICITY FACTOR FAMILY MEMBER"/>
    <property type="match status" value="1"/>
</dbReference>
<dbReference type="SUPFAM" id="SSF56281">
    <property type="entry name" value="Metallo-hydrolase/oxidoreductase"/>
    <property type="match status" value="1"/>
</dbReference>
<dbReference type="CDD" id="cd16295">
    <property type="entry name" value="TTHA0252-CPSF-like_MBL-fold"/>
    <property type="match status" value="1"/>
</dbReference>
<dbReference type="Pfam" id="PF00753">
    <property type="entry name" value="Lactamase_B"/>
    <property type="match status" value="1"/>
</dbReference>
<evidence type="ECO:0000259" key="3">
    <source>
        <dbReference type="SMART" id="SM01027"/>
    </source>
</evidence>
<proteinExistence type="predicted"/>
<dbReference type="GO" id="GO:0004521">
    <property type="term" value="F:RNA endonuclease activity"/>
    <property type="evidence" value="ECO:0007669"/>
    <property type="project" value="TreeGrafter"/>
</dbReference>
<accession>A0A556MYH4</accession>
<dbReference type="InterPro" id="IPR050698">
    <property type="entry name" value="MBL"/>
</dbReference>
<dbReference type="AlphaFoldDB" id="A0A556MYH4"/>
<sequence>MKTNISIHFLGAASTVTGSKYLIELAGKKILIDCGLFQGLKELRLLNWQPLPFDASTLDAVILTHGHLDHVGYLPLLVKQGFKGKIHATGPTIEIARLILLDSAKIQEEDAERANRFGYSKHHPAKPLYTAKEAEAVFHLFQVQTIDNWIKLSDLFTFRFRYNGHIVGATFIELKAADKLLVFSGDIGRQEDPLLFAPQKPEKADVVFIESTYGGRIHPANPETRLAEVIQQAATRNGTIIIPVFAVERAQLLMFYIWKLKNEGLIPDLPVYMDSPMGKEVLQIFGKHQSWHKLSPSEAKQIRREIRVVGKPEETQKLAVSNQPKIILAASGMATGGRVLTYFEHYLGQKSATILMVGYQGEGTRGRALLDGAKEVKMHGKFWDVHATCTLVEGLSAHADQEELIDWLSGLTKNPEKLFIVHGERESSEALKTKLEQVYGYHCIIPELTDCYTLSVTIPDDEKAVQA</sequence>
<evidence type="ECO:0000259" key="2">
    <source>
        <dbReference type="SMART" id="SM00849"/>
    </source>
</evidence>
<dbReference type="GO" id="GO:0016787">
    <property type="term" value="F:hydrolase activity"/>
    <property type="evidence" value="ECO:0007669"/>
    <property type="project" value="UniProtKB-KW"/>
</dbReference>
<comment type="caution">
    <text evidence="4">The sequence shown here is derived from an EMBL/GenBank/DDBJ whole genome shotgun (WGS) entry which is preliminary data.</text>
</comment>
<dbReference type="SMART" id="SM01027">
    <property type="entry name" value="Beta-Casp"/>
    <property type="match status" value="1"/>
</dbReference>
<dbReference type="SMART" id="SM00849">
    <property type="entry name" value="Lactamase_B"/>
    <property type="match status" value="1"/>
</dbReference>
<keyword evidence="5" id="KW-1185">Reference proteome</keyword>
<dbReference type="InterPro" id="IPR022712">
    <property type="entry name" value="Beta_Casp"/>
</dbReference>
<gene>
    <name evidence="4" type="ORF">FO442_10265</name>
</gene>
<dbReference type="Pfam" id="PF07521">
    <property type="entry name" value="RMMBL"/>
    <property type="match status" value="1"/>
</dbReference>
<dbReference type="InterPro" id="IPR036866">
    <property type="entry name" value="RibonucZ/Hydroxyglut_hydro"/>
</dbReference>
<dbReference type="InterPro" id="IPR011108">
    <property type="entry name" value="RMMBL"/>
</dbReference>
<dbReference type="EMBL" id="VLPL01000004">
    <property type="protein sequence ID" value="TSJ44971.1"/>
    <property type="molecule type" value="Genomic_DNA"/>
</dbReference>
<evidence type="ECO:0000313" key="5">
    <source>
        <dbReference type="Proteomes" id="UP000316008"/>
    </source>
</evidence>
<evidence type="ECO:0000313" key="4">
    <source>
        <dbReference type="EMBL" id="TSJ44971.1"/>
    </source>
</evidence>
<dbReference type="InterPro" id="IPR001279">
    <property type="entry name" value="Metallo-B-lactamas"/>
</dbReference>
<dbReference type="Proteomes" id="UP000316008">
    <property type="component" value="Unassembled WGS sequence"/>
</dbReference>
<dbReference type="Pfam" id="PF10996">
    <property type="entry name" value="Beta-Casp"/>
    <property type="match status" value="1"/>
</dbReference>
<name>A0A556MYH4_9FLAO</name>
<dbReference type="RefSeq" id="WP_144333092.1">
    <property type="nucleotide sequence ID" value="NZ_VLPL01000004.1"/>
</dbReference>
<dbReference type="OrthoDB" id="9803916at2"/>
<dbReference type="Gene3D" id="3.60.15.10">
    <property type="entry name" value="Ribonuclease Z/Hydroxyacylglutathione hydrolase-like"/>
    <property type="match status" value="1"/>
</dbReference>
<dbReference type="Gene3D" id="3.40.50.10890">
    <property type="match status" value="1"/>
</dbReference>
<feature type="domain" description="Metallo-beta-lactamase" evidence="2">
    <location>
        <begin position="17"/>
        <end position="244"/>
    </location>
</feature>
<feature type="domain" description="Beta-Casp" evidence="3">
    <location>
        <begin position="250"/>
        <end position="369"/>
    </location>
</feature>
<organism evidence="4 5">
    <name type="scientific">Fluviicola chungangensis</name>
    <dbReference type="NCBI Taxonomy" id="2597671"/>
    <lineage>
        <taxon>Bacteria</taxon>
        <taxon>Pseudomonadati</taxon>
        <taxon>Bacteroidota</taxon>
        <taxon>Flavobacteriia</taxon>
        <taxon>Flavobacteriales</taxon>
        <taxon>Crocinitomicaceae</taxon>
        <taxon>Fluviicola</taxon>
    </lineage>
</organism>
<keyword evidence="1 4" id="KW-0378">Hydrolase</keyword>